<dbReference type="InterPro" id="IPR032816">
    <property type="entry name" value="VTT_dom"/>
</dbReference>
<feature type="transmembrane region" description="Helical" evidence="1">
    <location>
        <begin position="12"/>
        <end position="32"/>
    </location>
</feature>
<dbReference type="InterPro" id="IPR051311">
    <property type="entry name" value="DedA_domain"/>
</dbReference>
<dbReference type="Pfam" id="PF09335">
    <property type="entry name" value="VTT_dom"/>
    <property type="match status" value="1"/>
</dbReference>
<dbReference type="Proteomes" id="UP000186323">
    <property type="component" value="Chromosome I"/>
</dbReference>
<feature type="transmembrane region" description="Helical" evidence="1">
    <location>
        <begin position="133"/>
        <end position="155"/>
    </location>
</feature>
<dbReference type="PANTHER" id="PTHR42709:SF4">
    <property type="entry name" value="INNER MEMBRANE PROTEIN YQAA"/>
    <property type="match status" value="1"/>
</dbReference>
<evidence type="ECO:0000256" key="1">
    <source>
        <dbReference type="SAM" id="Phobius"/>
    </source>
</evidence>
<proteinExistence type="predicted"/>
<keyword evidence="1" id="KW-0812">Transmembrane</keyword>
<evidence type="ECO:0000259" key="2">
    <source>
        <dbReference type="Pfam" id="PF09335"/>
    </source>
</evidence>
<evidence type="ECO:0000313" key="4">
    <source>
        <dbReference type="Proteomes" id="UP000186323"/>
    </source>
</evidence>
<accession>A0A1K1LFZ3</accession>
<feature type="transmembrane region" description="Helical" evidence="1">
    <location>
        <begin position="52"/>
        <end position="72"/>
    </location>
</feature>
<gene>
    <name evidence="3" type="ORF">DESPIGER_1806</name>
</gene>
<evidence type="ECO:0000313" key="3">
    <source>
        <dbReference type="EMBL" id="SFV73636.1"/>
    </source>
</evidence>
<dbReference type="KEGG" id="dpg:DESPIGER_1806"/>
<dbReference type="PANTHER" id="PTHR42709">
    <property type="entry name" value="ALKALINE PHOSPHATASE LIKE PROTEIN"/>
    <property type="match status" value="1"/>
</dbReference>
<keyword evidence="4" id="KW-1185">Reference proteome</keyword>
<feature type="domain" description="VTT" evidence="2">
    <location>
        <begin position="36"/>
        <end position="150"/>
    </location>
</feature>
<dbReference type="EMBL" id="LT630450">
    <property type="protein sequence ID" value="SFV73636.1"/>
    <property type="molecule type" value="Genomic_DNA"/>
</dbReference>
<keyword evidence="1" id="KW-1133">Transmembrane helix</keyword>
<sequence length="156" mass="17108">MRRLSVPPMTALSLFSLYGGLFLTALVAATLLPAQSELLLATLLVQSGEPAWALIAVATLGNSAGSAVNWWLGRSLTRFQGRRWFPFSPESLRKAEGWYHRYGRWSLLCSWMPVIGDPLTLVAGTLREPLPSFLLLVVLAKLGRYLVVAGVALALW</sequence>
<organism evidence="3 4">
    <name type="scientific">Desulfovibrio piger</name>
    <dbReference type="NCBI Taxonomy" id="901"/>
    <lineage>
        <taxon>Bacteria</taxon>
        <taxon>Pseudomonadati</taxon>
        <taxon>Thermodesulfobacteriota</taxon>
        <taxon>Desulfovibrionia</taxon>
        <taxon>Desulfovibrionales</taxon>
        <taxon>Desulfovibrionaceae</taxon>
        <taxon>Desulfovibrio</taxon>
    </lineage>
</organism>
<reference evidence="4" key="1">
    <citation type="submission" date="2016-10" db="EMBL/GenBank/DDBJ databases">
        <authorList>
            <person name="Wegmann U."/>
        </authorList>
    </citation>
    <scope>NUCLEOTIDE SEQUENCE [LARGE SCALE GENOMIC DNA]</scope>
</reference>
<keyword evidence="1" id="KW-0472">Membrane</keyword>
<name>A0A1K1LFZ3_9BACT</name>
<dbReference type="AlphaFoldDB" id="A0A1K1LFZ3"/>
<protein>
    <submittedName>
        <fullName evidence="3">Probable membrane protein YPO3302</fullName>
    </submittedName>
</protein>